<evidence type="ECO:0000256" key="7">
    <source>
        <dbReference type="PROSITE-ProRule" id="PRU00042"/>
    </source>
</evidence>
<reference evidence="10 11" key="1">
    <citation type="journal article" date="2009" name="Nature">
        <title>Evolution of pathogenicity and sexual reproduction in eight Candida genomes.</title>
        <authorList>
            <person name="Butler G."/>
            <person name="Rasmussen M.D."/>
            <person name="Lin M.F."/>
            <person name="Santos M.A."/>
            <person name="Sakthikumar S."/>
            <person name="Munro C.A."/>
            <person name="Rheinbay E."/>
            <person name="Grabherr M."/>
            <person name="Forche A."/>
            <person name="Reedy J.L."/>
            <person name="Agrafioti I."/>
            <person name="Arnaud M.B."/>
            <person name="Bates S."/>
            <person name="Brown A.J."/>
            <person name="Brunke S."/>
            <person name="Costanzo M.C."/>
            <person name="Fitzpatrick D.A."/>
            <person name="de Groot P.W."/>
            <person name="Harris D."/>
            <person name="Hoyer L.L."/>
            <person name="Hube B."/>
            <person name="Klis F.M."/>
            <person name="Kodira C."/>
            <person name="Lennard N."/>
            <person name="Logue M.E."/>
            <person name="Martin R."/>
            <person name="Neiman A.M."/>
            <person name="Nikolaou E."/>
            <person name="Quail M.A."/>
            <person name="Quinn J."/>
            <person name="Santos M.C."/>
            <person name="Schmitzberger F.F."/>
            <person name="Sherlock G."/>
            <person name="Shah P."/>
            <person name="Silverstein K.A."/>
            <person name="Skrzypek M.S."/>
            <person name="Soll D."/>
            <person name="Staggs R."/>
            <person name="Stansfield I."/>
            <person name="Stumpf M.P."/>
            <person name="Sudbery P.E."/>
            <person name="Srikantha T."/>
            <person name="Zeng Q."/>
            <person name="Berman J."/>
            <person name="Berriman M."/>
            <person name="Heitman J."/>
            <person name="Gow N.A."/>
            <person name="Lorenz M.C."/>
            <person name="Birren B.W."/>
            <person name="Kellis M."/>
            <person name="Cuomo C.A."/>
        </authorList>
    </citation>
    <scope>NUCLEOTIDE SEQUENCE [LARGE SCALE GENOMIC DNA]</scope>
    <source>
        <strain evidence="11">ATCC 6260 / CBS 566 / DSM 6381 / JCM 1539 / NBRC 10279 / NRRL Y-324</strain>
    </source>
</reference>
<dbReference type="InterPro" id="IPR007219">
    <property type="entry name" value="XnlR_reg_dom"/>
</dbReference>
<dbReference type="SUPFAM" id="SSF57667">
    <property type="entry name" value="beta-beta-alpha zinc fingers"/>
    <property type="match status" value="1"/>
</dbReference>
<gene>
    <name evidence="10" type="ORF">PGUG_03281</name>
</gene>
<feature type="domain" description="C2H2-type" evidence="9">
    <location>
        <begin position="55"/>
        <end position="84"/>
    </location>
</feature>
<organism evidence="10 11">
    <name type="scientific">Meyerozyma guilliermondii (strain ATCC 6260 / CBS 566 / DSM 6381 / JCM 1539 / NBRC 10279 / NRRL Y-324)</name>
    <name type="common">Yeast</name>
    <name type="synonym">Candida guilliermondii</name>
    <dbReference type="NCBI Taxonomy" id="294746"/>
    <lineage>
        <taxon>Eukaryota</taxon>
        <taxon>Fungi</taxon>
        <taxon>Dikarya</taxon>
        <taxon>Ascomycota</taxon>
        <taxon>Saccharomycotina</taxon>
        <taxon>Pichiomycetes</taxon>
        <taxon>Debaryomycetaceae</taxon>
        <taxon>Meyerozyma</taxon>
    </lineage>
</organism>
<evidence type="ECO:0000313" key="11">
    <source>
        <dbReference type="Proteomes" id="UP000001997"/>
    </source>
</evidence>
<dbReference type="HOGENOM" id="CLU_006466_2_0_1"/>
<dbReference type="KEGG" id="pgu:PGUG_03281"/>
<dbReference type="RefSeq" id="XP_001483900.2">
    <property type="nucleotide sequence ID" value="XM_001483850.1"/>
</dbReference>
<dbReference type="CDD" id="cd12148">
    <property type="entry name" value="fungal_TF_MHR"/>
    <property type="match status" value="1"/>
</dbReference>
<keyword evidence="3" id="KW-0677">Repeat</keyword>
<dbReference type="GO" id="GO:0005634">
    <property type="term" value="C:nucleus"/>
    <property type="evidence" value="ECO:0007669"/>
    <property type="project" value="UniProtKB-SubCell"/>
</dbReference>
<evidence type="ECO:0000256" key="8">
    <source>
        <dbReference type="SAM" id="MobiDB-lite"/>
    </source>
</evidence>
<dbReference type="PANTHER" id="PTHR40626:SF1">
    <property type="entry name" value="TRANSCRIPTION FACTOR WITH C2H2 AND ZN(2)-CYS(6) DNA BINDING DOMAIN (EUROFUNG)"/>
    <property type="match status" value="1"/>
</dbReference>
<keyword evidence="2" id="KW-0479">Metal-binding</keyword>
<evidence type="ECO:0000256" key="2">
    <source>
        <dbReference type="ARBA" id="ARBA00022723"/>
    </source>
</evidence>
<evidence type="ECO:0000256" key="1">
    <source>
        <dbReference type="ARBA" id="ARBA00004123"/>
    </source>
</evidence>
<evidence type="ECO:0000259" key="9">
    <source>
        <dbReference type="PROSITE" id="PS50157"/>
    </source>
</evidence>
<feature type="domain" description="C2H2-type" evidence="9">
    <location>
        <begin position="25"/>
        <end position="54"/>
    </location>
</feature>
<dbReference type="GO" id="GO:0000785">
    <property type="term" value="C:chromatin"/>
    <property type="evidence" value="ECO:0007669"/>
    <property type="project" value="TreeGrafter"/>
</dbReference>
<dbReference type="EMBL" id="CH408158">
    <property type="protein sequence ID" value="EDK39183.2"/>
    <property type="molecule type" value="Genomic_DNA"/>
</dbReference>
<dbReference type="PANTHER" id="PTHR40626">
    <property type="entry name" value="MIP31509P"/>
    <property type="match status" value="1"/>
</dbReference>
<keyword evidence="5" id="KW-0862">Zinc</keyword>
<evidence type="ECO:0000313" key="10">
    <source>
        <dbReference type="EMBL" id="EDK39183.2"/>
    </source>
</evidence>
<dbReference type="SMART" id="SM00355">
    <property type="entry name" value="ZnF_C2H2"/>
    <property type="match status" value="2"/>
</dbReference>
<evidence type="ECO:0000256" key="3">
    <source>
        <dbReference type="ARBA" id="ARBA00022737"/>
    </source>
</evidence>
<sequence length="819" mass="93472">MHLYKPGAPHFSMEKRQRKRIHGRFECEHPGCGRVFSRGDHLSRHKRNHDVAKSYQCNWPGCGRVFARNDIKEKHFRRHKERQLKSGYGSSAKVAENSTVSCEYDPPPMDDHPPPPSPEDNHQPSPSFQSVPIMDSKGQKPQTHPRSSGERNLGESGGHNLHPNANNGLQQSGGDLGKSLSPSDLIEWLFHDDLEIGNPPGPSPERPSGFSPMSFLESMFAVSPEFPHSNTRKNVDENIRSVLVSLIPSLQYNPEFGVRQIERCLQVYWLIYHPQYPILHKPSFSNYDAHPLLLLAMIMLGAGLSTCTGNDESAIFHHPKALADEIAGPLRWLILSNSDCKPPARLWVIQSLLLLETYEITSTTRFLHERAYLHHGAKIQLLRRSPVLGGDPLKDEDEDEDDAYLPANHVWKKWVEVESMKRATLMAFYLDTVHATVYGHMVVLYAHQIRLSLPCEDELWEFDNVGQKTDSFKGLKTPKFLAALKSLLHRQKIPTSSFGKKILLAGLLTIMFQMQQKDLQLSFIEWNSVKDSWTDTISLAIDVWRVDICTPGCCSTETSLCFAPNDRKLLPPMLRPDDSRCKFALYHISQIYMRITHYDYIIYAGAPSRMNVKVGEHEYRTVENRILKWSQSSAGRISVIHAYMFLFEMLLSPTNEDITYTYDPNCDPFLHRKNIMASAILVIFAYNFSLEGPESSLFDELPPNANFYPEKEDGYSYLRRIRRQLSQASGAPVETPTYVATSKNNPTSTIYHSTIRQHAENLPTVPNKNHIVGLLKVFFRMFERSNWEVGLEYSRLFQNAIERSLGRTKISCDGMYSIE</sequence>
<evidence type="ECO:0000256" key="4">
    <source>
        <dbReference type="ARBA" id="ARBA00022771"/>
    </source>
</evidence>
<dbReference type="Proteomes" id="UP000001997">
    <property type="component" value="Unassembled WGS sequence"/>
</dbReference>
<name>A5DJ30_PICGU</name>
<dbReference type="AlphaFoldDB" id="A5DJ30"/>
<dbReference type="InterPro" id="IPR036236">
    <property type="entry name" value="Znf_C2H2_sf"/>
</dbReference>
<dbReference type="eggNOG" id="KOG1721">
    <property type="taxonomic scope" value="Eukaryota"/>
</dbReference>
<dbReference type="GO" id="GO:0008270">
    <property type="term" value="F:zinc ion binding"/>
    <property type="evidence" value="ECO:0007669"/>
    <property type="project" value="UniProtKB-KW"/>
</dbReference>
<dbReference type="InterPro" id="IPR013087">
    <property type="entry name" value="Znf_C2H2_type"/>
</dbReference>
<dbReference type="Pfam" id="PF00096">
    <property type="entry name" value="zf-C2H2"/>
    <property type="match status" value="1"/>
</dbReference>
<keyword evidence="11" id="KW-1185">Reference proteome</keyword>
<feature type="region of interest" description="Disordered" evidence="8">
    <location>
        <begin position="77"/>
        <end position="178"/>
    </location>
</feature>
<proteinExistence type="predicted"/>
<accession>A5DJ30</accession>
<dbReference type="InterPro" id="IPR051059">
    <property type="entry name" value="VerF-like"/>
</dbReference>
<dbReference type="OrthoDB" id="1405595at2759"/>
<dbReference type="GO" id="GO:0000978">
    <property type="term" value="F:RNA polymerase II cis-regulatory region sequence-specific DNA binding"/>
    <property type="evidence" value="ECO:0007669"/>
    <property type="project" value="InterPro"/>
</dbReference>
<keyword evidence="4 7" id="KW-0863">Zinc-finger</keyword>
<dbReference type="VEuPathDB" id="FungiDB:PGUG_03281"/>
<protein>
    <recommendedName>
        <fullName evidence="9">C2H2-type domain-containing protein</fullName>
    </recommendedName>
</protein>
<feature type="compositionally biased region" description="Polar residues" evidence="8">
    <location>
        <begin position="163"/>
        <end position="173"/>
    </location>
</feature>
<dbReference type="GO" id="GO:0000981">
    <property type="term" value="F:DNA-binding transcription factor activity, RNA polymerase II-specific"/>
    <property type="evidence" value="ECO:0007669"/>
    <property type="project" value="InterPro"/>
</dbReference>
<dbReference type="Gene3D" id="3.30.160.60">
    <property type="entry name" value="Classic Zinc Finger"/>
    <property type="match status" value="2"/>
</dbReference>
<evidence type="ECO:0000256" key="5">
    <source>
        <dbReference type="ARBA" id="ARBA00022833"/>
    </source>
</evidence>
<dbReference type="InParanoid" id="A5DJ30"/>
<comment type="subcellular location">
    <subcellularLocation>
        <location evidence="1">Nucleus</location>
    </subcellularLocation>
</comment>
<dbReference type="OMA" id="HRPWIMY"/>
<evidence type="ECO:0000256" key="6">
    <source>
        <dbReference type="ARBA" id="ARBA00023242"/>
    </source>
</evidence>
<dbReference type="PROSITE" id="PS50157">
    <property type="entry name" value="ZINC_FINGER_C2H2_2"/>
    <property type="match status" value="2"/>
</dbReference>
<dbReference type="Pfam" id="PF04082">
    <property type="entry name" value="Fungal_trans"/>
    <property type="match status" value="1"/>
</dbReference>
<dbReference type="GO" id="GO:0006351">
    <property type="term" value="P:DNA-templated transcription"/>
    <property type="evidence" value="ECO:0007669"/>
    <property type="project" value="InterPro"/>
</dbReference>
<keyword evidence="6" id="KW-0539">Nucleus</keyword>
<dbReference type="FunCoup" id="A5DJ30">
    <property type="interactions" value="18"/>
</dbReference>
<dbReference type="GeneID" id="5125890"/>
<dbReference type="PROSITE" id="PS00028">
    <property type="entry name" value="ZINC_FINGER_C2H2_1"/>
    <property type="match status" value="2"/>
</dbReference>